<dbReference type="OrthoDB" id="7802453at2"/>
<gene>
    <name evidence="4" type="ORF">AZ468_04345</name>
    <name evidence="3" type="ORF">OPW20_22285</name>
</gene>
<comment type="caution">
    <text evidence="4">The sequence shown here is derived from an EMBL/GenBank/DDBJ whole genome shotgun (WGS) entry which is preliminary data.</text>
</comment>
<reference evidence="3" key="2">
    <citation type="submission" date="2022-11" db="EMBL/GenBank/DDBJ databases">
        <title>Role of the vibriolysin VemA secreted by the emergent pathogen Vibrio europaeus in the colonization of Manila clam mucus.</title>
        <authorList>
            <person name="Martinez C."/>
            <person name="Rodriguez S."/>
            <person name="Vences A."/>
            <person name="Barja J.L."/>
            <person name="Toranzo A.E."/>
            <person name="Dubert J."/>
        </authorList>
    </citation>
    <scope>NUCLEOTIDE SEQUENCE</scope>
    <source>
        <strain evidence="3">3454</strain>
    </source>
</reference>
<reference evidence="4 5" key="1">
    <citation type="submission" date="2016-03" db="EMBL/GenBank/DDBJ databases">
        <title>Draft genome sequence of the Vibrio tubiashii subs. europaeus.</title>
        <authorList>
            <person name="Spinard E."/>
            <person name="Dubert J."/>
            <person name="Nelson D.R."/>
            <person name="Barja J.L."/>
        </authorList>
    </citation>
    <scope>NUCLEOTIDE SEQUENCE [LARGE SCALE GENOMIC DNA]</scope>
    <source>
        <strain evidence="5">PP-638</strain>
        <strain evidence="4">PP2-638</strain>
    </source>
</reference>
<feature type="compositionally biased region" description="Acidic residues" evidence="1">
    <location>
        <begin position="1"/>
        <end position="23"/>
    </location>
</feature>
<dbReference type="RefSeq" id="WP_069666298.1">
    <property type="nucleotide sequence ID" value="NZ_JAPFIM010000024.1"/>
</dbReference>
<sequence length="377" mass="43956">MSESYLDDVNDYDDQTGEDELEPVEIPKEVRNLRTQSYDKSVRDLVAMIDDGDIDLDPDYQRNYLWENKKASLLIESILLNIPIPVVYVAENDDAEWNVIDGLQRLNSLYRFFKNDFKLSRLEVLSELNGLTYHNLPPKAKRMLGNGMFRVVVLLAETHPEIKYDVFMRLNTGSVRLNEQELRNCLYRGAFNDFLKECRFNEKFLSCLKLKETHKRFVDAELVLRFLAIRENYDLTTCKLNYPGRMKTFLNMFMAKHQNAEPEKMVEFARVFESCMDNIYNVLGDTAFRRPDRDGNHETRINRSLIDVIMLCFSHLTAEQCEQNKDLYATHVIELCNNDSFLDAITYGTADSKRIATRLELGLKTFGIVDDEPNSQI</sequence>
<dbReference type="Proteomes" id="UP001150001">
    <property type="component" value="Unassembled WGS sequence"/>
</dbReference>
<evidence type="ECO:0000313" key="5">
    <source>
        <dbReference type="Proteomes" id="UP000094761"/>
    </source>
</evidence>
<proteinExistence type="predicted"/>
<dbReference type="Pfam" id="PF03235">
    <property type="entry name" value="GmrSD_N"/>
    <property type="match status" value="1"/>
</dbReference>
<protein>
    <submittedName>
        <fullName evidence="3">DUF262 domain-containing protein</fullName>
    </submittedName>
</protein>
<accession>A0A178JEQ1</accession>
<dbReference type="InterPro" id="IPR004919">
    <property type="entry name" value="GmrSD_N"/>
</dbReference>
<name>A0A178JEQ1_9VIBR</name>
<evidence type="ECO:0000313" key="6">
    <source>
        <dbReference type="Proteomes" id="UP001150001"/>
    </source>
</evidence>
<dbReference type="Proteomes" id="UP000094761">
    <property type="component" value="Unassembled WGS sequence"/>
</dbReference>
<evidence type="ECO:0000259" key="2">
    <source>
        <dbReference type="Pfam" id="PF03235"/>
    </source>
</evidence>
<organism evidence="4 5">
    <name type="scientific">Vibrio europaeus</name>
    <dbReference type="NCBI Taxonomy" id="300876"/>
    <lineage>
        <taxon>Bacteria</taxon>
        <taxon>Pseudomonadati</taxon>
        <taxon>Pseudomonadota</taxon>
        <taxon>Gammaproteobacteria</taxon>
        <taxon>Vibrionales</taxon>
        <taxon>Vibrionaceae</taxon>
        <taxon>Vibrio</taxon>
        <taxon>Vibrio oreintalis group</taxon>
    </lineage>
</organism>
<dbReference type="PANTHER" id="PTHR39639">
    <property type="entry name" value="CHROMOSOME 16, WHOLE GENOME SHOTGUN SEQUENCE"/>
    <property type="match status" value="1"/>
</dbReference>
<evidence type="ECO:0000313" key="4">
    <source>
        <dbReference type="EMBL" id="OAN00362.1"/>
    </source>
</evidence>
<evidence type="ECO:0000256" key="1">
    <source>
        <dbReference type="SAM" id="MobiDB-lite"/>
    </source>
</evidence>
<dbReference type="GeneID" id="78074914"/>
<feature type="region of interest" description="Disordered" evidence="1">
    <location>
        <begin position="1"/>
        <end position="26"/>
    </location>
</feature>
<evidence type="ECO:0000313" key="3">
    <source>
        <dbReference type="EMBL" id="MDC5742789.1"/>
    </source>
</evidence>
<dbReference type="EMBL" id="JAPFIT010000030">
    <property type="protein sequence ID" value="MDC5742789.1"/>
    <property type="molecule type" value="Genomic_DNA"/>
</dbReference>
<dbReference type="AlphaFoldDB" id="A0A178JEQ1"/>
<keyword evidence="6" id="KW-1185">Reference proteome</keyword>
<dbReference type="EMBL" id="LUAX01000001">
    <property type="protein sequence ID" value="OAN00362.1"/>
    <property type="molecule type" value="Genomic_DNA"/>
</dbReference>
<dbReference type="PANTHER" id="PTHR39639:SF1">
    <property type="entry name" value="DUF262 DOMAIN-CONTAINING PROTEIN"/>
    <property type="match status" value="1"/>
</dbReference>
<feature type="domain" description="GmrSD restriction endonucleases N-terminal" evidence="2">
    <location>
        <begin position="44"/>
        <end position="187"/>
    </location>
</feature>